<protein>
    <recommendedName>
        <fullName evidence="2">Reverse transcriptase domain-containing protein</fullName>
    </recommendedName>
</protein>
<comment type="caution">
    <text evidence="3">The sequence shown here is derived from an EMBL/GenBank/DDBJ whole genome shotgun (WGS) entry which is preliminary data.</text>
</comment>
<sequence length="621" mass="70568">MREAEAREARLEPRMVRLLRQHTRPSCKTDDAIGKKKSPKTKARMLREIRSYLVESNDDSEEVKEEAGKLIEAIKKRKGKKRGDEEGVISKNVKKGYYRNPVKIEEDEEEEVKTPPPVRKGAEGGNGGTEMLDLAIELHRRLSEKKVPKLRKLCSQEGIEWSKKDSAIVPGRMLERCIKEGVGAWFKGRQVRIEMRELQDCYQVGRCDHSKAMTVEEVEDVMKPFKQLVAVPIDRNPGSTLLLCPQLYVEACRATFNRNPSFTLVQRGEEQLLRGMRGEFDRRGLGRIARWQTGGKFGQAYGLPKDKDLDRWRPISPATDDPARLAGAREGRAIRYMLFGLDRRLHFDLKATDELKERMEKIERELGSVAEGALAASYDIKDMFARLTHDSVMEAVEWITHLCAAKGFKGVSICLRGKICTMMRLNRKREGCVSLSFAEIKSIIQFELLNTYVKCAGSLLKQEFGIPIGRNSSPTLACLVCAKAEAGFMNSLGANRALLRGVRMIDDVAIVVAYRVGDVESNQEARRIREAFDKCYDQNLKLVRKDEGSNIFDFVGTRIFVQVDPIRVLIHPVTRNQTFLRQDRGLKVQSMQDYASFLKKSTKKAAVFAALISECRTRMRL</sequence>
<evidence type="ECO:0000313" key="4">
    <source>
        <dbReference type="Proteomes" id="UP000265515"/>
    </source>
</evidence>
<dbReference type="InterPro" id="IPR000477">
    <property type="entry name" value="RT_dom"/>
</dbReference>
<name>A0A388L6Y7_CHABU</name>
<keyword evidence="4" id="KW-1185">Reference proteome</keyword>
<dbReference type="AlphaFoldDB" id="A0A388L6Y7"/>
<dbReference type="EMBL" id="BFEA01000285">
    <property type="protein sequence ID" value="GBG78065.1"/>
    <property type="molecule type" value="Genomic_DNA"/>
</dbReference>
<evidence type="ECO:0000259" key="2">
    <source>
        <dbReference type="PROSITE" id="PS50878"/>
    </source>
</evidence>
<reference evidence="3 4" key="1">
    <citation type="journal article" date="2018" name="Cell">
        <title>The Chara Genome: Secondary Complexity and Implications for Plant Terrestrialization.</title>
        <authorList>
            <person name="Nishiyama T."/>
            <person name="Sakayama H."/>
            <person name="Vries J.D."/>
            <person name="Buschmann H."/>
            <person name="Saint-Marcoux D."/>
            <person name="Ullrich K.K."/>
            <person name="Haas F.B."/>
            <person name="Vanderstraeten L."/>
            <person name="Becker D."/>
            <person name="Lang D."/>
            <person name="Vosolsobe S."/>
            <person name="Rombauts S."/>
            <person name="Wilhelmsson P.K.I."/>
            <person name="Janitza P."/>
            <person name="Kern R."/>
            <person name="Heyl A."/>
            <person name="Rumpler F."/>
            <person name="Villalobos L.I.A.C."/>
            <person name="Clay J.M."/>
            <person name="Skokan R."/>
            <person name="Toyoda A."/>
            <person name="Suzuki Y."/>
            <person name="Kagoshima H."/>
            <person name="Schijlen E."/>
            <person name="Tajeshwar N."/>
            <person name="Catarino B."/>
            <person name="Hetherington A.J."/>
            <person name="Saltykova A."/>
            <person name="Bonnot C."/>
            <person name="Breuninger H."/>
            <person name="Symeonidi A."/>
            <person name="Radhakrishnan G.V."/>
            <person name="Van Nieuwerburgh F."/>
            <person name="Deforce D."/>
            <person name="Chang C."/>
            <person name="Karol K.G."/>
            <person name="Hedrich R."/>
            <person name="Ulvskov P."/>
            <person name="Glockner G."/>
            <person name="Delwiche C.F."/>
            <person name="Petrasek J."/>
            <person name="Van de Peer Y."/>
            <person name="Friml J."/>
            <person name="Beilby M."/>
            <person name="Dolan L."/>
            <person name="Kohara Y."/>
            <person name="Sugano S."/>
            <person name="Fujiyama A."/>
            <person name="Delaux P.-M."/>
            <person name="Quint M."/>
            <person name="TheiBen G."/>
            <person name="Hagemann M."/>
            <person name="Harholt J."/>
            <person name="Dunand C."/>
            <person name="Zachgo S."/>
            <person name="Langdale J."/>
            <person name="Maumus F."/>
            <person name="Straeten D.V.D."/>
            <person name="Gould S.B."/>
            <person name="Rensing S.A."/>
        </authorList>
    </citation>
    <scope>NUCLEOTIDE SEQUENCE [LARGE SCALE GENOMIC DNA]</scope>
    <source>
        <strain evidence="3 4">S276</strain>
    </source>
</reference>
<organism evidence="3 4">
    <name type="scientific">Chara braunii</name>
    <name type="common">Braun's stonewort</name>
    <dbReference type="NCBI Taxonomy" id="69332"/>
    <lineage>
        <taxon>Eukaryota</taxon>
        <taxon>Viridiplantae</taxon>
        <taxon>Streptophyta</taxon>
        <taxon>Charophyceae</taxon>
        <taxon>Charales</taxon>
        <taxon>Characeae</taxon>
        <taxon>Chara</taxon>
    </lineage>
</organism>
<feature type="region of interest" description="Disordered" evidence="1">
    <location>
        <begin position="20"/>
        <end position="42"/>
    </location>
</feature>
<evidence type="ECO:0000256" key="1">
    <source>
        <dbReference type="SAM" id="MobiDB-lite"/>
    </source>
</evidence>
<dbReference type="Gramene" id="GBG78065">
    <property type="protein sequence ID" value="GBG78065"/>
    <property type="gene ID" value="CBR_g26002"/>
</dbReference>
<evidence type="ECO:0000313" key="3">
    <source>
        <dbReference type="EMBL" id="GBG78065.1"/>
    </source>
</evidence>
<dbReference type="Proteomes" id="UP000265515">
    <property type="component" value="Unassembled WGS sequence"/>
</dbReference>
<feature type="domain" description="Reverse transcriptase" evidence="2">
    <location>
        <begin position="284"/>
        <end position="559"/>
    </location>
</feature>
<feature type="region of interest" description="Disordered" evidence="1">
    <location>
        <begin position="105"/>
        <end position="126"/>
    </location>
</feature>
<gene>
    <name evidence="3" type="ORF">CBR_g26002</name>
</gene>
<dbReference type="PROSITE" id="PS50878">
    <property type="entry name" value="RT_POL"/>
    <property type="match status" value="1"/>
</dbReference>
<accession>A0A388L6Y7</accession>
<proteinExistence type="predicted"/>